<gene>
    <name evidence="2" type="ORF">Murmansk-039</name>
</gene>
<evidence type="ECO:0000313" key="3">
    <source>
        <dbReference type="Proteomes" id="UP000217350"/>
    </source>
</evidence>
<feature type="transmembrane region" description="Helical" evidence="1">
    <location>
        <begin position="275"/>
        <end position="295"/>
    </location>
</feature>
<evidence type="ECO:0000256" key="1">
    <source>
        <dbReference type="SAM" id="Phobius"/>
    </source>
</evidence>
<name>A0A223FMN0_9POXV</name>
<reference evidence="2" key="1">
    <citation type="journal article" date="2017" name="Virus Genes">
        <title>Two novel poxviruses with unusual genome rearrangements: NY_014 and Murmansk.</title>
        <authorList>
            <person name="Smithson C."/>
            <person name="Meyer H."/>
            <person name="Gigante C.M."/>
            <person name="Gao J."/>
            <person name="Zhao H."/>
            <person name="Batra D."/>
            <person name="Damon I."/>
            <person name="Upton C."/>
            <person name="Li Y."/>
        </authorList>
    </citation>
    <scope>NUCLEOTIDE SEQUENCE [LARGE SCALE GENOMIC DNA]</scope>
    <source>
        <strain evidence="2">LEIV-11411</strain>
    </source>
</reference>
<dbReference type="SUPFAM" id="SSF48726">
    <property type="entry name" value="Immunoglobulin"/>
    <property type="match status" value="1"/>
</dbReference>
<keyword evidence="1" id="KW-0472">Membrane</keyword>
<dbReference type="Proteomes" id="UP000217350">
    <property type="component" value="Segment"/>
</dbReference>
<dbReference type="OrthoDB" id="10226at10239"/>
<organism evidence="2">
    <name type="scientific">Murmansk poxvirus</name>
    <dbReference type="NCBI Taxonomy" id="2025359"/>
    <lineage>
        <taxon>Viruses</taxon>
        <taxon>Varidnaviria</taxon>
        <taxon>Bamfordvirae</taxon>
        <taxon>Nucleocytoviricota</taxon>
        <taxon>Pokkesviricetes</taxon>
        <taxon>Chitovirales</taxon>
        <taxon>Poxviridae</taxon>
        <taxon>Chordopoxvirinae</taxon>
        <taxon>Centapoxvirus</taxon>
        <taxon>Centapoxvirus microtuspox</taxon>
        <taxon>Murmansk microtuspox virus</taxon>
    </lineage>
</organism>
<sequence length="304" mass="34934">MTTTSYIVLLILLLKTINGYNIEDSVSICFHDSIKEITETTWFYNDNPIALVTKDGVSGYRTSFMQRSNISLRCLNITSLKYDDSGTYKGVAQLKYFNITISKDVPVNANIITLTGRVIHLTNRYCEVKIKCIIDSFTKNNSNSPYITLGTINRWKELSIPINKYRSNNKTHVFNGKQYPLESLMLEVSTNINKINVINNQLEDVFMCNISMTNYQVYKTLNIRELCNIRWNKTFNFKHTGSSYEHITPTNSSNFKHSGGSYEHITTNNSNTSSVIILSIFVILVAIMLIVMLYIEFCKKNNFY</sequence>
<proteinExistence type="predicted"/>
<accession>A0A223FMN0</accession>
<dbReference type="EMBL" id="MF001304">
    <property type="protein sequence ID" value="AST09234.1"/>
    <property type="molecule type" value="Genomic_DNA"/>
</dbReference>
<protein>
    <submittedName>
        <fullName evidence="2">36kDa major membrane protein</fullName>
    </submittedName>
</protein>
<keyword evidence="3" id="KW-1185">Reference proteome</keyword>
<evidence type="ECO:0000313" key="2">
    <source>
        <dbReference type="EMBL" id="AST09234.1"/>
    </source>
</evidence>
<keyword evidence="1" id="KW-1133">Transmembrane helix</keyword>
<dbReference type="InterPro" id="IPR036179">
    <property type="entry name" value="Ig-like_dom_sf"/>
</dbReference>
<keyword evidence="1" id="KW-0812">Transmembrane</keyword>